<sequence length="71" mass="8010">MPLGVKRMDIHAERNTWAFASVDRHSGIAENKTPNDIRASGDRLQRNGFNVLTHPVVVRLHQHGASRQDRA</sequence>
<dbReference type="Proteomes" id="UP000019140">
    <property type="component" value="Unassembled WGS sequence"/>
</dbReference>
<name>W4L8D8_9BACT</name>
<gene>
    <name evidence="1" type="ORF">ETSY2_51100</name>
</gene>
<organism evidence="1 2">
    <name type="scientific">Candidatus Entotheonella gemina</name>
    <dbReference type="NCBI Taxonomy" id="1429439"/>
    <lineage>
        <taxon>Bacteria</taxon>
        <taxon>Pseudomonadati</taxon>
        <taxon>Nitrospinota/Tectimicrobiota group</taxon>
        <taxon>Candidatus Tectimicrobiota</taxon>
        <taxon>Candidatus Entotheonellia</taxon>
        <taxon>Candidatus Entotheonellales</taxon>
        <taxon>Candidatus Entotheonellaceae</taxon>
        <taxon>Candidatus Entotheonella</taxon>
    </lineage>
</organism>
<comment type="caution">
    <text evidence="1">The sequence shown here is derived from an EMBL/GenBank/DDBJ whole genome shotgun (WGS) entry which is preliminary data.</text>
</comment>
<proteinExistence type="predicted"/>
<evidence type="ECO:0000313" key="2">
    <source>
        <dbReference type="Proteomes" id="UP000019140"/>
    </source>
</evidence>
<dbReference type="HOGENOM" id="CLU_2732496_0_0_7"/>
<dbReference type="EMBL" id="AZHX01002611">
    <property type="protein sequence ID" value="ETW93621.1"/>
    <property type="molecule type" value="Genomic_DNA"/>
</dbReference>
<evidence type="ECO:0000313" key="1">
    <source>
        <dbReference type="EMBL" id="ETW93621.1"/>
    </source>
</evidence>
<protein>
    <submittedName>
        <fullName evidence="1">Uncharacterized protein</fullName>
    </submittedName>
</protein>
<accession>W4L8D8</accession>
<keyword evidence="2" id="KW-1185">Reference proteome</keyword>
<dbReference type="AlphaFoldDB" id="W4L8D8"/>
<reference evidence="1 2" key="1">
    <citation type="journal article" date="2014" name="Nature">
        <title>An environmental bacterial taxon with a large and distinct metabolic repertoire.</title>
        <authorList>
            <person name="Wilson M.C."/>
            <person name="Mori T."/>
            <person name="Ruckert C."/>
            <person name="Uria A.R."/>
            <person name="Helf M.J."/>
            <person name="Takada K."/>
            <person name="Gernert C."/>
            <person name="Steffens U.A."/>
            <person name="Heycke N."/>
            <person name="Schmitt S."/>
            <person name="Rinke C."/>
            <person name="Helfrich E.J."/>
            <person name="Brachmann A.O."/>
            <person name="Gurgui C."/>
            <person name="Wakimoto T."/>
            <person name="Kracht M."/>
            <person name="Crusemann M."/>
            <person name="Hentschel U."/>
            <person name="Abe I."/>
            <person name="Matsunaga S."/>
            <person name="Kalinowski J."/>
            <person name="Takeyama H."/>
            <person name="Piel J."/>
        </authorList>
    </citation>
    <scope>NUCLEOTIDE SEQUENCE [LARGE SCALE GENOMIC DNA]</scope>
    <source>
        <strain evidence="2">TSY2</strain>
    </source>
</reference>